<feature type="domain" description="Na+-translocating membrane potential-generating system MpsC" evidence="1">
    <location>
        <begin position="8"/>
        <end position="111"/>
    </location>
</feature>
<keyword evidence="3" id="KW-1185">Reference proteome</keyword>
<protein>
    <submittedName>
        <fullName evidence="2">Na-translocating system protein MpsC family protein</fullName>
    </submittedName>
</protein>
<organism evidence="2 3">
    <name type="scientific">Metabacillus endolithicus</name>
    <dbReference type="NCBI Taxonomy" id="1535204"/>
    <lineage>
        <taxon>Bacteria</taxon>
        <taxon>Bacillati</taxon>
        <taxon>Bacillota</taxon>
        <taxon>Bacilli</taxon>
        <taxon>Bacillales</taxon>
        <taxon>Bacillaceae</taxon>
        <taxon>Metabacillus</taxon>
    </lineage>
</organism>
<dbReference type="EMBL" id="JBHUIK010000008">
    <property type="protein sequence ID" value="MFD2216672.1"/>
    <property type="molecule type" value="Genomic_DNA"/>
</dbReference>
<feature type="domain" description="Na+-translocating membrane potential-generating system MpsC" evidence="1">
    <location>
        <begin position="131"/>
        <end position="231"/>
    </location>
</feature>
<accession>A0ABW5C3C6</accession>
<proteinExistence type="predicted"/>
<name>A0ABW5C3C6_9BACI</name>
<evidence type="ECO:0000313" key="3">
    <source>
        <dbReference type="Proteomes" id="UP001597318"/>
    </source>
</evidence>
<reference evidence="3" key="1">
    <citation type="journal article" date="2019" name="Int. J. Syst. Evol. Microbiol.">
        <title>The Global Catalogue of Microorganisms (GCM) 10K type strain sequencing project: providing services to taxonomists for standard genome sequencing and annotation.</title>
        <authorList>
            <consortium name="The Broad Institute Genomics Platform"/>
            <consortium name="The Broad Institute Genome Sequencing Center for Infectious Disease"/>
            <person name="Wu L."/>
            <person name="Ma J."/>
        </authorList>
    </citation>
    <scope>NUCLEOTIDE SEQUENCE [LARGE SCALE GENOMIC DNA]</scope>
    <source>
        <strain evidence="3">CGMCC 1.15474</strain>
    </source>
</reference>
<dbReference type="Proteomes" id="UP001597318">
    <property type="component" value="Unassembled WGS sequence"/>
</dbReference>
<sequence>MDDNAILSLQKDISGYVGKMFRESFGKGPQSVYTSVGYTFITIYLRNFLTPSERVLLEQDQIMTIMQMRDKLMDTLIPELRAFIEISTSKKIQEVYYDWNLHNKSGMVTCISSEPFTPKEVLVEEYIGKEKVDNEVIQISKQAQKIPEEIYSCEINERTLVIIRNGILVRIEKELIRLGHGDLLKRVKQNLEKGYLHNNSQLEATLNKQIIEMFVDWDFDLDKSVILFMLNPTEPKKHSYRQVDIE</sequence>
<dbReference type="InterPro" id="IPR018745">
    <property type="entry name" value="MpsC"/>
</dbReference>
<gene>
    <name evidence="2" type="ORF">ACFSKK_23635</name>
</gene>
<evidence type="ECO:0000313" key="2">
    <source>
        <dbReference type="EMBL" id="MFD2216672.1"/>
    </source>
</evidence>
<comment type="caution">
    <text evidence="2">The sequence shown here is derived from an EMBL/GenBank/DDBJ whole genome shotgun (WGS) entry which is preliminary data.</text>
</comment>
<dbReference type="RefSeq" id="WP_247339449.1">
    <property type="nucleotide sequence ID" value="NZ_CP095550.1"/>
</dbReference>
<dbReference type="Pfam" id="PF10057">
    <property type="entry name" value="MpsC"/>
    <property type="match status" value="2"/>
</dbReference>
<evidence type="ECO:0000259" key="1">
    <source>
        <dbReference type="Pfam" id="PF10057"/>
    </source>
</evidence>